<organism evidence="1 2">
    <name type="scientific">Halorussus aquaticus</name>
    <dbReference type="NCBI Taxonomy" id="2953748"/>
    <lineage>
        <taxon>Archaea</taxon>
        <taxon>Methanobacteriati</taxon>
        <taxon>Methanobacteriota</taxon>
        <taxon>Stenosarchaea group</taxon>
        <taxon>Halobacteria</taxon>
        <taxon>Halobacteriales</taxon>
        <taxon>Haladaptataceae</taxon>
        <taxon>Halorussus</taxon>
    </lineage>
</organism>
<name>A0ABD5Q9I9_9EURY</name>
<dbReference type="AlphaFoldDB" id="A0ABD5Q9I9"/>
<sequence length="332" mass="38728">MKDIPDMADRIRQFIRREVQREKYGSNSPTEQFLHDHIDEYGIVGAYCLTQLSRYIRSEKRYIDNVETRFADTDVDLDQARLDAKRIREHWNDENIRASDAKDAITDVLDRHGYYDEFRQRAVDRIQNADEMEQQLFWTAYQLRRDRQERHQSSFGKTATGAGKIQTQGFKDTLIYGFNLDESDVDQLLNSLIEAGAVRGYYSSNAYGYNYIRIPGYLFDAFAEGLDDFERDVRSTIRSYCEEDPYLDDIEAVTHGEDDLYRNQQVARDDHVEQDHSDTAARLINDGAVIIRYRSRRSSTGGRSSKPARRTYILAPDVRQIVGDAFYERQTA</sequence>
<dbReference type="Proteomes" id="UP001595945">
    <property type="component" value="Unassembled WGS sequence"/>
</dbReference>
<proteinExistence type="predicted"/>
<evidence type="ECO:0000313" key="2">
    <source>
        <dbReference type="Proteomes" id="UP001595945"/>
    </source>
</evidence>
<keyword evidence="2" id="KW-1185">Reference proteome</keyword>
<protein>
    <submittedName>
        <fullName evidence="1">Uncharacterized protein</fullName>
    </submittedName>
</protein>
<comment type="caution">
    <text evidence="1">The sequence shown here is derived from an EMBL/GenBank/DDBJ whole genome shotgun (WGS) entry which is preliminary data.</text>
</comment>
<dbReference type="RefSeq" id="WP_379793624.1">
    <property type="nucleotide sequence ID" value="NZ_JBHSFC010000004.1"/>
</dbReference>
<reference evidence="1 2" key="1">
    <citation type="journal article" date="2019" name="Int. J. Syst. Evol. Microbiol.">
        <title>The Global Catalogue of Microorganisms (GCM) 10K type strain sequencing project: providing services to taxonomists for standard genome sequencing and annotation.</title>
        <authorList>
            <consortium name="The Broad Institute Genomics Platform"/>
            <consortium name="The Broad Institute Genome Sequencing Center for Infectious Disease"/>
            <person name="Wu L."/>
            <person name="Ma J."/>
        </authorList>
    </citation>
    <scope>NUCLEOTIDE SEQUENCE [LARGE SCALE GENOMIC DNA]</scope>
    <source>
        <strain evidence="1 2">XZYJ18</strain>
    </source>
</reference>
<accession>A0ABD5Q9I9</accession>
<dbReference type="EMBL" id="JBHSHT010000003">
    <property type="protein sequence ID" value="MFC4826639.1"/>
    <property type="molecule type" value="Genomic_DNA"/>
</dbReference>
<evidence type="ECO:0000313" key="1">
    <source>
        <dbReference type="EMBL" id="MFC4826639.1"/>
    </source>
</evidence>
<gene>
    <name evidence="1" type="ORF">ACFO9K_20480</name>
</gene>